<dbReference type="NCBIfam" id="TIGR02603">
    <property type="entry name" value="CxxCH_TIGR02603"/>
    <property type="match status" value="1"/>
</dbReference>
<name>A0A5C6MCE2_9PLAN</name>
<dbReference type="InterPro" id="IPR009056">
    <property type="entry name" value="Cyt_c-like_dom"/>
</dbReference>
<keyword evidence="2 4" id="KW-0479">Metal-binding</keyword>
<protein>
    <recommendedName>
        <fullName evidence="5">Cytochrome c domain-containing protein</fullName>
    </recommendedName>
</protein>
<sequence>MAGHDGFPDKPLKQVNLVRLVDAGTGQVLRQVSPPRNDVAQQVSWSLQGEGGRPVRLELVDGDSATAYAWLAAGRFSVAGLNPSDQSRRRGTAIALIAEFGLQQFAGVLEYLTVVADLSGRECSEAAGALAKLRGSSVLAALALVPQMPEADQQLVWAVRGSFGAGAQADSMSLLKLAFHGATAVEQQQMAELLAADSAGAAVLAGLIEAGQASARLLQRPAVQLRLQAVASEDVKRRMAEIVAQLPEETAETDRLISERRQLLSERVGVVESGRELFRKNCQICHQVAGEGRQVGPNLDGVASRGVQRMLEDILAPSRNVDVAFRTTTIVTKDGQAISGLLKELTDERVSMTDSQGRETILPAADLDERRISASSPMPANVAEILTADQFVDLVAYLQTLSRQAELAP</sequence>
<keyword evidence="3 4" id="KW-0408">Iron</keyword>
<dbReference type="SUPFAM" id="SSF46626">
    <property type="entry name" value="Cytochrome c"/>
    <property type="match status" value="1"/>
</dbReference>
<evidence type="ECO:0000313" key="7">
    <source>
        <dbReference type="Proteomes" id="UP000321083"/>
    </source>
</evidence>
<proteinExistence type="predicted"/>
<evidence type="ECO:0000256" key="2">
    <source>
        <dbReference type="ARBA" id="ARBA00022723"/>
    </source>
</evidence>
<dbReference type="Gene3D" id="1.10.760.10">
    <property type="entry name" value="Cytochrome c-like domain"/>
    <property type="match status" value="1"/>
</dbReference>
<comment type="caution">
    <text evidence="6">The sequence shown here is derived from an EMBL/GenBank/DDBJ whole genome shotgun (WGS) entry which is preliminary data.</text>
</comment>
<evidence type="ECO:0000256" key="3">
    <source>
        <dbReference type="ARBA" id="ARBA00023004"/>
    </source>
</evidence>
<gene>
    <name evidence="6" type="ORF">E3A20_01580</name>
</gene>
<evidence type="ECO:0000259" key="5">
    <source>
        <dbReference type="PROSITE" id="PS51007"/>
    </source>
</evidence>
<dbReference type="GO" id="GO:0020037">
    <property type="term" value="F:heme binding"/>
    <property type="evidence" value="ECO:0007669"/>
    <property type="project" value="InterPro"/>
</dbReference>
<feature type="domain" description="Cytochrome c" evidence="5">
    <location>
        <begin position="269"/>
        <end position="402"/>
    </location>
</feature>
<dbReference type="InterPro" id="IPR013427">
    <property type="entry name" value="Haem-bd_dom_put"/>
</dbReference>
<evidence type="ECO:0000313" key="6">
    <source>
        <dbReference type="EMBL" id="TWW12407.1"/>
    </source>
</evidence>
<keyword evidence="1 4" id="KW-0349">Heme</keyword>
<dbReference type="Proteomes" id="UP000321083">
    <property type="component" value="Unassembled WGS sequence"/>
</dbReference>
<dbReference type="GO" id="GO:0046872">
    <property type="term" value="F:metal ion binding"/>
    <property type="evidence" value="ECO:0007669"/>
    <property type="project" value="UniProtKB-KW"/>
</dbReference>
<organism evidence="6 7">
    <name type="scientific">Planctomyces bekefii</name>
    <dbReference type="NCBI Taxonomy" id="1653850"/>
    <lineage>
        <taxon>Bacteria</taxon>
        <taxon>Pseudomonadati</taxon>
        <taxon>Planctomycetota</taxon>
        <taxon>Planctomycetia</taxon>
        <taxon>Planctomycetales</taxon>
        <taxon>Planctomycetaceae</taxon>
        <taxon>Planctomyces</taxon>
    </lineage>
</organism>
<dbReference type="PANTHER" id="PTHR33546">
    <property type="entry name" value="LARGE, MULTIFUNCTIONAL SECRETED PROTEIN-RELATED"/>
    <property type="match status" value="1"/>
</dbReference>
<evidence type="ECO:0000256" key="4">
    <source>
        <dbReference type="PROSITE-ProRule" id="PRU00433"/>
    </source>
</evidence>
<dbReference type="PROSITE" id="PS51007">
    <property type="entry name" value="CYTC"/>
    <property type="match status" value="1"/>
</dbReference>
<reference evidence="6 7" key="1">
    <citation type="submission" date="2019-08" db="EMBL/GenBank/DDBJ databases">
        <title>100 year-old enigma solved: identification of Planctomyces bekefii, the type genus and species of the phylum Planctomycetes.</title>
        <authorList>
            <person name="Svetlana D.N."/>
            <person name="Overmann J."/>
        </authorList>
    </citation>
    <scope>NUCLEOTIDE SEQUENCE [LARGE SCALE GENOMIC DNA]</scope>
    <source>
        <strain evidence="6">Phe10_nw2017</strain>
    </source>
</reference>
<dbReference type="PANTHER" id="PTHR33546:SF1">
    <property type="entry name" value="LARGE, MULTIFUNCTIONAL SECRETED PROTEIN"/>
    <property type="match status" value="1"/>
</dbReference>
<dbReference type="GO" id="GO:0009055">
    <property type="term" value="F:electron transfer activity"/>
    <property type="evidence" value="ECO:0007669"/>
    <property type="project" value="InterPro"/>
</dbReference>
<dbReference type="AlphaFoldDB" id="A0A5C6MCE2"/>
<keyword evidence="7" id="KW-1185">Reference proteome</keyword>
<dbReference type="EMBL" id="SRHE01000014">
    <property type="protein sequence ID" value="TWW12407.1"/>
    <property type="molecule type" value="Genomic_DNA"/>
</dbReference>
<dbReference type="InterPro" id="IPR036909">
    <property type="entry name" value="Cyt_c-like_dom_sf"/>
</dbReference>
<accession>A0A5C6MCE2</accession>
<evidence type="ECO:0000256" key="1">
    <source>
        <dbReference type="ARBA" id="ARBA00022617"/>
    </source>
</evidence>
<dbReference type="Pfam" id="PF00034">
    <property type="entry name" value="Cytochrom_C"/>
    <property type="match status" value="1"/>
</dbReference>
<reference evidence="6 7" key="2">
    <citation type="submission" date="2019-08" db="EMBL/GenBank/DDBJ databases">
        <authorList>
            <person name="Henke P."/>
        </authorList>
    </citation>
    <scope>NUCLEOTIDE SEQUENCE [LARGE SCALE GENOMIC DNA]</scope>
    <source>
        <strain evidence="6">Phe10_nw2017</strain>
    </source>
</reference>